<evidence type="ECO:0000313" key="4">
    <source>
        <dbReference type="EMBL" id="KAA1254275.1"/>
    </source>
</evidence>
<dbReference type="EMBL" id="JAHBND010000443">
    <property type="protein sequence ID" value="MBS7674045.1"/>
    <property type="molecule type" value="Genomic_DNA"/>
</dbReference>
<feature type="coiled-coil region" evidence="1">
    <location>
        <begin position="133"/>
        <end position="160"/>
    </location>
</feature>
<dbReference type="EMBL" id="QZRB01000032">
    <property type="protein sequence ID" value="MVD25282.1"/>
    <property type="molecule type" value="Genomic_DNA"/>
</dbReference>
<proteinExistence type="predicted"/>
<evidence type="ECO:0000313" key="7">
    <source>
        <dbReference type="Proteomes" id="UP000323225"/>
    </source>
</evidence>
<evidence type="ECO:0000313" key="6">
    <source>
        <dbReference type="EMBL" id="MVD25282.1"/>
    </source>
</evidence>
<sequence length="753" mass="86281">MRFLRWITIATLLLASSWAQATIYSSPMLNEASGLVEVSPLQAKKMAQQYLNERHLAEKQEKHPATIARDEADSRTRTPGSTVDALMILALALDNLGEHEQAQQILRDANALTEQYQLPYLHLDVQILSTRLIWQKEGDAQAARERIQKINEQYQVIENADQIAKGIDYKLTLLSAEIASKANELELADKLFAKAKPYLDTLQNEKPAIEYHLTLGEHNLSHGRYNLALSELLIAYWSAIENNAGVLLAQANTLLGKLFFNRQVLDKALDHFSQAADFYGRYEQSPFLSAVLKQMGDVYYQQGKYNLALVHYFNVIDHQNNQSSLSDEIEIRINLSATYLQLYNYPVAEQYLTSAEELLGMADIPRLNGHAALLHSGLAYYQEINQDIVRYAEMALHIGQSIQDDELQEQAYRLLSLGYERTGSAAKALDNFKKSQVLAQKRQNKLNQISEDAFRQQREFIEQTLHLVGQEKQLQETNNQFSQLRKVALFLLSISLVLFLITLRRGYLIQGFQDQISELHDTLFTHSRSRLSNLRMLNAKLPSSLENSNRNYEQWQLGELIRQPLNDRLRFVLIDIPFMRNMYLQNGYTAGLELERAFGKFLKTKIKEPDRLYHFSDASLLYIEKNGSERSEPEILFNQIQSWLNDFAPERKINRIVRIGIADYPFLPRAYTAINDKELLDILLMATNIARELSLSEGQSHWVYFKAIDNAPAASFASENIRLSCKQAINQGLIKVHSSYKNEDNIKKLLKDG</sequence>
<evidence type="ECO:0000313" key="8">
    <source>
        <dbReference type="Proteomes" id="UP000471242"/>
    </source>
</evidence>
<comment type="caution">
    <text evidence="6">The sequence shown here is derived from an EMBL/GenBank/DDBJ whole genome shotgun (WGS) entry which is preliminary data.</text>
</comment>
<feature type="compositionally biased region" description="Basic and acidic residues" evidence="2">
    <location>
        <begin position="58"/>
        <end position="76"/>
    </location>
</feature>
<dbReference type="SMART" id="SM00028">
    <property type="entry name" value="TPR"/>
    <property type="match status" value="4"/>
</dbReference>
<gene>
    <name evidence="6" type="ORF">D6U24_18230</name>
    <name evidence="4" type="ORF">F0M16_12760</name>
    <name evidence="5" type="ORF">KIN13_11465</name>
</gene>
<reference evidence="4 7" key="2">
    <citation type="submission" date="2019-09" db="EMBL/GenBank/DDBJ databases">
        <authorList>
            <person name="Kritzky A."/>
            <person name="Schelkanova E.Y."/>
            <person name="Alkhova Z.V."/>
            <person name="Smirnova N.I."/>
        </authorList>
    </citation>
    <scope>NUCLEOTIDE SEQUENCE [LARGE SCALE GENOMIC DNA]</scope>
    <source>
        <strain evidence="4 7">M1526</strain>
    </source>
</reference>
<reference evidence="5" key="3">
    <citation type="submission" date="2021-05" db="EMBL/GenBank/DDBJ databases">
        <authorList>
            <person name="Stine C."/>
        </authorList>
    </citation>
    <scope>NUCLEOTIDE SEQUENCE</scope>
    <source>
        <strain evidence="5">TDS0091212</strain>
    </source>
</reference>
<dbReference type="Proteomes" id="UP001196338">
    <property type="component" value="Unassembled WGS sequence"/>
</dbReference>
<dbReference type="OMA" id="CKHAINQ"/>
<protein>
    <submittedName>
        <fullName evidence="6">Tetratricopeptide repeat protein</fullName>
    </submittedName>
</protein>
<dbReference type="InterPro" id="IPR019734">
    <property type="entry name" value="TPR_rpt"/>
</dbReference>
<dbReference type="RefSeq" id="WP_001211755.1">
    <property type="nucleotide sequence ID" value="NZ_AP018677.1"/>
</dbReference>
<reference evidence="5" key="4">
    <citation type="submission" date="2023-08" db="EMBL/GenBank/DDBJ databases">
        <title>Vibrio cholerae Outbreaks in Tanzania Exemplify Founder Flush: Simultaneous Increases in Population Size and Genetic Diversity.</title>
        <authorList>
            <person name="Debes A.K."/>
            <person name="Mohammed A."/>
            <person name="Maseke I."/>
            <person name="Almeida M."/>
            <person name="Li S."/>
            <person name="Matimba H."/>
            <person name="Joachim A."/>
            <person name="Mizinduko M."/>
            <person name="Nyanga S."/>
            <person name="Kelly M."/>
            <person name="Kachwamba Y."/>
            <person name="Schaffer A.M."/>
            <person name="Nyanga A.S."/>
            <person name="Mghamba J."/>
            <person name="Mosha F.S."/>
            <person name="Sack D.A."/>
            <person name="Stine O.C."/>
        </authorList>
    </citation>
    <scope>NUCLEOTIDE SEQUENCE</scope>
    <source>
        <strain evidence="5">TDS0091212</strain>
    </source>
</reference>
<feature type="chain" id="PRO_5015036882" evidence="3">
    <location>
        <begin position="22"/>
        <end position="753"/>
    </location>
</feature>
<evidence type="ECO:0000256" key="1">
    <source>
        <dbReference type="SAM" id="Coils"/>
    </source>
</evidence>
<accession>A0A0E4C3P9</accession>
<evidence type="ECO:0000313" key="5">
    <source>
        <dbReference type="EMBL" id="MBS7674045.1"/>
    </source>
</evidence>
<name>A0A0E4C3P9_VIBCL</name>
<dbReference type="KEGG" id="vcq:EN18_07850"/>
<dbReference type="AlphaFoldDB" id="A0A0E4C3P9"/>
<reference evidence="6 8" key="1">
    <citation type="submission" date="2018-09" db="EMBL/GenBank/DDBJ databases">
        <title>Genomic epidemiology reveals two lineages of Vibrio cholerae that can cause global cholera epidemics despite absence of cholera toxin gene.</title>
        <authorList>
            <person name="Wang H."/>
            <person name="Zen W."/>
            <person name="Yu H."/>
            <person name="Zhang W."/>
            <person name="Pan J."/>
            <person name="Yang C."/>
            <person name="Cui Y."/>
        </authorList>
    </citation>
    <scope>NUCLEOTIDE SEQUENCE [LARGE SCALE GENOMIC DNA]</scope>
    <source>
        <strain evidence="6 8">00-1_S85</strain>
    </source>
</reference>
<feature type="signal peptide" evidence="3">
    <location>
        <begin position="1"/>
        <end position="21"/>
    </location>
</feature>
<organism evidence="6 8">
    <name type="scientific">Vibrio cholerae</name>
    <dbReference type="NCBI Taxonomy" id="666"/>
    <lineage>
        <taxon>Bacteria</taxon>
        <taxon>Pseudomonadati</taxon>
        <taxon>Pseudomonadota</taxon>
        <taxon>Gammaproteobacteria</taxon>
        <taxon>Vibrionales</taxon>
        <taxon>Vibrionaceae</taxon>
        <taxon>Vibrio</taxon>
    </lineage>
</organism>
<evidence type="ECO:0000256" key="3">
    <source>
        <dbReference type="SAM" id="SignalP"/>
    </source>
</evidence>
<dbReference type="KEGG" id="vcz:VAB027_1537"/>
<dbReference type="Gene3D" id="1.25.40.10">
    <property type="entry name" value="Tetratricopeptide repeat domain"/>
    <property type="match status" value="2"/>
</dbReference>
<dbReference type="SMR" id="A0A0E4C3P9"/>
<dbReference type="InterPro" id="IPR011990">
    <property type="entry name" value="TPR-like_helical_dom_sf"/>
</dbReference>
<dbReference type="Proteomes" id="UP000323225">
    <property type="component" value="Unassembled WGS sequence"/>
</dbReference>
<keyword evidence="1" id="KW-0175">Coiled coil</keyword>
<feature type="region of interest" description="Disordered" evidence="2">
    <location>
        <begin position="58"/>
        <end position="79"/>
    </location>
</feature>
<dbReference type="Proteomes" id="UP000471242">
    <property type="component" value="Unassembled WGS sequence"/>
</dbReference>
<keyword evidence="3" id="KW-0732">Signal</keyword>
<dbReference type="KEGG" id="vcx:VAA049_2843"/>
<dbReference type="GeneID" id="69720392"/>
<dbReference type="SUPFAM" id="SSF48452">
    <property type="entry name" value="TPR-like"/>
    <property type="match status" value="1"/>
</dbReference>
<dbReference type="EMBL" id="VUAA01000013">
    <property type="protein sequence ID" value="KAA1254275.1"/>
    <property type="molecule type" value="Genomic_DNA"/>
</dbReference>
<evidence type="ECO:0000256" key="2">
    <source>
        <dbReference type="SAM" id="MobiDB-lite"/>
    </source>
</evidence>